<gene>
    <name evidence="1" type="ORF">CWE10_00430</name>
</gene>
<dbReference type="RefSeq" id="WP_273377430.1">
    <property type="nucleotide sequence ID" value="NZ_PIUK01000002.1"/>
</dbReference>
<accession>A0A953IAQ9</accession>
<sequence>MRRPIRQRPIRPEYSPGTMSRELDWLVDLWQSSRPEERLQIVLAKIRAEERLEEERLEELAPVAR</sequence>
<proteinExistence type="predicted"/>
<dbReference type="Proteomes" id="UP000732377">
    <property type="component" value="Unassembled WGS sequence"/>
</dbReference>
<dbReference type="EMBL" id="PIUK01000002">
    <property type="protein sequence ID" value="MBY6274675.1"/>
    <property type="molecule type" value="Genomic_DNA"/>
</dbReference>
<dbReference type="AlphaFoldDB" id="A0A953IAQ9"/>
<evidence type="ECO:0000313" key="1">
    <source>
        <dbReference type="EMBL" id="MBY6274675.1"/>
    </source>
</evidence>
<reference evidence="1" key="1">
    <citation type="submission" date="2017-11" db="EMBL/GenBank/DDBJ databases">
        <title>Three new genomes from thermophilic consortium.</title>
        <authorList>
            <person name="Quaggio R."/>
            <person name="Amgarten D."/>
            <person name="Setubal J.C."/>
        </authorList>
    </citation>
    <scope>NUCLEOTIDE SEQUENCE</scope>
    <source>
        <strain evidence="1">ZCTH01-B2</strain>
    </source>
</reference>
<organism evidence="1 2">
    <name type="scientific">Symbiobacterium thermophilum</name>
    <dbReference type="NCBI Taxonomy" id="2734"/>
    <lineage>
        <taxon>Bacteria</taxon>
        <taxon>Bacillati</taxon>
        <taxon>Bacillota</taxon>
        <taxon>Clostridia</taxon>
        <taxon>Eubacteriales</taxon>
        <taxon>Symbiobacteriaceae</taxon>
        <taxon>Symbiobacterium</taxon>
    </lineage>
</organism>
<comment type="caution">
    <text evidence="1">The sequence shown here is derived from an EMBL/GenBank/DDBJ whole genome shotgun (WGS) entry which is preliminary data.</text>
</comment>
<protein>
    <submittedName>
        <fullName evidence="1">Uncharacterized protein</fullName>
    </submittedName>
</protein>
<evidence type="ECO:0000313" key="2">
    <source>
        <dbReference type="Proteomes" id="UP000732377"/>
    </source>
</evidence>
<name>A0A953IAQ9_SYMTR</name>